<dbReference type="InterPro" id="IPR016040">
    <property type="entry name" value="NAD(P)-bd_dom"/>
</dbReference>
<evidence type="ECO:0000313" key="2">
    <source>
        <dbReference type="EMBL" id="MFC4540942.1"/>
    </source>
</evidence>
<dbReference type="AlphaFoldDB" id="A0ABD5PK49"/>
<organism evidence="2 3">
    <name type="scientific">Halosolutus amylolyticus</name>
    <dbReference type="NCBI Taxonomy" id="2932267"/>
    <lineage>
        <taxon>Archaea</taxon>
        <taxon>Methanobacteriati</taxon>
        <taxon>Methanobacteriota</taxon>
        <taxon>Stenosarchaea group</taxon>
        <taxon>Halobacteria</taxon>
        <taxon>Halobacteriales</taxon>
        <taxon>Natrialbaceae</taxon>
        <taxon>Halosolutus</taxon>
    </lineage>
</organism>
<keyword evidence="3" id="KW-1185">Reference proteome</keyword>
<accession>A0ABD5PK49</accession>
<dbReference type="EMBL" id="JBHSFA010000002">
    <property type="protein sequence ID" value="MFC4540942.1"/>
    <property type="molecule type" value="Genomic_DNA"/>
</dbReference>
<sequence>MHVLVTGASGFVGRRLVAALRDTDHAVTVLVRDASTYDPAPDVTVVEGDVLEPGSFEPSLDGVDVAYYLIHAMDADGDFVERDRRAARNFERAANAADVDRIVYLSGLGDDGDDLSPHLASRRAVESTLAEGTADVTVLRAAIIVGAESASFRMIFQLATRLPVMVTPQWVHVACQPIAIDDVIAYLLAVLDLPETAGEVYEIGGPDVLTYRDLLTETAAVATGREPIIVPVPVLSPRLSAYWVDLVTDVPAGLAHPLIEGVRNPVVVTDDRLQRLVDIELTPFETAVRDAIEAETGDGGVVRKRAATRGTE</sequence>
<dbReference type="SUPFAM" id="SSF51735">
    <property type="entry name" value="NAD(P)-binding Rossmann-fold domains"/>
    <property type="match status" value="1"/>
</dbReference>
<evidence type="ECO:0000259" key="1">
    <source>
        <dbReference type="Pfam" id="PF13460"/>
    </source>
</evidence>
<dbReference type="InterPro" id="IPR051207">
    <property type="entry name" value="ComplexI_NDUFA9_subunit"/>
</dbReference>
<dbReference type="PANTHER" id="PTHR12126:SF11">
    <property type="entry name" value="NADH DEHYDROGENASE [UBIQUINONE] 1 ALPHA SUBCOMPLEX SUBUNIT 9, MITOCHONDRIAL"/>
    <property type="match status" value="1"/>
</dbReference>
<reference evidence="2 3" key="1">
    <citation type="journal article" date="2019" name="Int. J. Syst. Evol. Microbiol.">
        <title>The Global Catalogue of Microorganisms (GCM) 10K type strain sequencing project: providing services to taxonomists for standard genome sequencing and annotation.</title>
        <authorList>
            <consortium name="The Broad Institute Genomics Platform"/>
            <consortium name="The Broad Institute Genome Sequencing Center for Infectious Disease"/>
            <person name="Wu L."/>
            <person name="Ma J."/>
        </authorList>
    </citation>
    <scope>NUCLEOTIDE SEQUENCE [LARGE SCALE GENOMIC DNA]</scope>
    <source>
        <strain evidence="2 3">WLHS5</strain>
    </source>
</reference>
<evidence type="ECO:0000313" key="3">
    <source>
        <dbReference type="Proteomes" id="UP001595898"/>
    </source>
</evidence>
<dbReference type="PANTHER" id="PTHR12126">
    <property type="entry name" value="NADH-UBIQUINONE OXIDOREDUCTASE 39 KDA SUBUNIT-RELATED"/>
    <property type="match status" value="1"/>
</dbReference>
<comment type="caution">
    <text evidence="2">The sequence shown here is derived from an EMBL/GenBank/DDBJ whole genome shotgun (WGS) entry which is preliminary data.</text>
</comment>
<protein>
    <submittedName>
        <fullName evidence="2">NAD(P)H-binding protein</fullName>
    </submittedName>
</protein>
<dbReference type="Proteomes" id="UP001595898">
    <property type="component" value="Unassembled WGS sequence"/>
</dbReference>
<feature type="domain" description="NAD(P)-binding" evidence="1">
    <location>
        <begin position="7"/>
        <end position="143"/>
    </location>
</feature>
<proteinExistence type="predicted"/>
<name>A0ABD5PK49_9EURY</name>
<gene>
    <name evidence="2" type="ORF">ACFO5R_03235</name>
</gene>
<dbReference type="RefSeq" id="WP_250139096.1">
    <property type="nucleotide sequence ID" value="NZ_JALIQP010000001.1"/>
</dbReference>
<dbReference type="InterPro" id="IPR036291">
    <property type="entry name" value="NAD(P)-bd_dom_sf"/>
</dbReference>
<dbReference type="Pfam" id="PF13460">
    <property type="entry name" value="NAD_binding_10"/>
    <property type="match status" value="1"/>
</dbReference>
<dbReference type="Gene3D" id="3.40.50.720">
    <property type="entry name" value="NAD(P)-binding Rossmann-like Domain"/>
    <property type="match status" value="1"/>
</dbReference>